<protein>
    <submittedName>
        <fullName evidence="3">DUF1648 domain-containing protein</fullName>
    </submittedName>
</protein>
<feature type="transmembrane region" description="Helical" evidence="1">
    <location>
        <begin position="61"/>
        <end position="81"/>
    </location>
</feature>
<dbReference type="PANTHER" id="PTHR37810:SF5">
    <property type="entry name" value="IMMUNITY PROTEIN SDPI"/>
    <property type="match status" value="1"/>
</dbReference>
<feature type="transmembrane region" description="Helical" evidence="1">
    <location>
        <begin position="21"/>
        <end position="41"/>
    </location>
</feature>
<evidence type="ECO:0000259" key="2">
    <source>
        <dbReference type="Pfam" id="PF07853"/>
    </source>
</evidence>
<reference evidence="3 4" key="1">
    <citation type="submission" date="2020-08" db="EMBL/GenBank/DDBJ databases">
        <title>A Genomic Blueprint of the Chicken Gut Microbiome.</title>
        <authorList>
            <person name="Gilroy R."/>
            <person name="Ravi A."/>
            <person name="Getino M."/>
            <person name="Pursley I."/>
            <person name="Horton D.L."/>
            <person name="Alikhan N.-F."/>
            <person name="Baker D."/>
            <person name="Gharbi K."/>
            <person name="Hall N."/>
            <person name="Watson M."/>
            <person name="Adriaenssens E.M."/>
            <person name="Foster-Nyarko E."/>
            <person name="Jarju S."/>
            <person name="Secka A."/>
            <person name="Antonio M."/>
            <person name="Oren A."/>
            <person name="Chaudhuri R."/>
            <person name="La Ragione R.M."/>
            <person name="Hildebrand F."/>
            <person name="Pallen M.J."/>
        </authorList>
    </citation>
    <scope>NUCLEOTIDE SEQUENCE [LARGE SCALE GENOMIC DNA]</scope>
    <source>
        <strain evidence="3 4">Sa3CUA8</strain>
    </source>
</reference>
<dbReference type="InterPro" id="IPR012867">
    <property type="entry name" value="DUF1648"/>
</dbReference>
<gene>
    <name evidence="3" type="ORF">H9659_13595</name>
</gene>
<dbReference type="Proteomes" id="UP000659496">
    <property type="component" value="Unassembled WGS sequence"/>
</dbReference>
<dbReference type="EMBL" id="JACSQY010000012">
    <property type="protein sequence ID" value="MBD7909365.1"/>
    <property type="molecule type" value="Genomic_DNA"/>
</dbReference>
<dbReference type="Pfam" id="PF07853">
    <property type="entry name" value="DUF1648"/>
    <property type="match status" value="1"/>
</dbReference>
<feature type="transmembrane region" description="Helical" evidence="1">
    <location>
        <begin position="142"/>
        <end position="160"/>
    </location>
</feature>
<organism evidence="3 4">
    <name type="scientific">Sporosarcina gallistercoris</name>
    <dbReference type="NCBI Taxonomy" id="2762245"/>
    <lineage>
        <taxon>Bacteria</taxon>
        <taxon>Bacillati</taxon>
        <taxon>Bacillota</taxon>
        <taxon>Bacilli</taxon>
        <taxon>Bacillales</taxon>
        <taxon>Caryophanaceae</taxon>
        <taxon>Sporosarcina</taxon>
    </lineage>
</organism>
<name>A0ABR8PMG3_9BACL</name>
<evidence type="ECO:0000256" key="1">
    <source>
        <dbReference type="SAM" id="Phobius"/>
    </source>
</evidence>
<comment type="caution">
    <text evidence="3">The sequence shown here is derived from an EMBL/GenBank/DDBJ whole genome shotgun (WGS) entry which is preliminary data.</text>
</comment>
<sequence length="166" mass="19526">MRKLAPHVDTHKSKGDRVYDLIAILLFVAVIIYTIFQWNQLPEQVPIHFNGAGEVDNYGSKWFLFLLPMISAGLFAFLEFLERHPETHNYPKRLSETNAPKFYQYSRKLLNRVKNLSLLLMVYIQWEVVRVALGYSTEMSNIFFGGFLALMFVVMFFGMYQMRKIK</sequence>
<keyword evidence="1" id="KW-1133">Transmembrane helix</keyword>
<evidence type="ECO:0000313" key="4">
    <source>
        <dbReference type="Proteomes" id="UP000659496"/>
    </source>
</evidence>
<accession>A0ABR8PMG3</accession>
<evidence type="ECO:0000313" key="3">
    <source>
        <dbReference type="EMBL" id="MBD7909365.1"/>
    </source>
</evidence>
<keyword evidence="4" id="KW-1185">Reference proteome</keyword>
<keyword evidence="1" id="KW-0812">Transmembrane</keyword>
<proteinExistence type="predicted"/>
<feature type="domain" description="DUF1648" evidence="2">
    <location>
        <begin position="25"/>
        <end position="70"/>
    </location>
</feature>
<dbReference type="RefSeq" id="WP_191691481.1">
    <property type="nucleotide sequence ID" value="NZ_JACSQY010000012.1"/>
</dbReference>
<keyword evidence="1" id="KW-0472">Membrane</keyword>
<dbReference type="PANTHER" id="PTHR37810">
    <property type="entry name" value="IMMUNITY PROTEIN SDPI"/>
    <property type="match status" value="1"/>
</dbReference>